<keyword evidence="2" id="KW-1185">Reference proteome</keyword>
<organism evidence="1 2">
    <name type="scientific">Piscinibacter gummiphilus</name>
    <dbReference type="NCBI Taxonomy" id="946333"/>
    <lineage>
        <taxon>Bacteria</taxon>
        <taxon>Pseudomonadati</taxon>
        <taxon>Pseudomonadota</taxon>
        <taxon>Betaproteobacteria</taxon>
        <taxon>Burkholderiales</taxon>
        <taxon>Sphaerotilaceae</taxon>
        <taxon>Piscinibacter</taxon>
    </lineage>
</organism>
<evidence type="ECO:0008006" key="3">
    <source>
        <dbReference type="Google" id="ProtNLM"/>
    </source>
</evidence>
<accession>A0ABZ0D129</accession>
<dbReference type="EMBL" id="CP136336">
    <property type="protein sequence ID" value="WOB10850.1"/>
    <property type="molecule type" value="Genomic_DNA"/>
</dbReference>
<evidence type="ECO:0000313" key="2">
    <source>
        <dbReference type="Proteomes" id="UP001303946"/>
    </source>
</evidence>
<name>A0ABZ0D129_9BURK</name>
<gene>
    <name evidence="1" type="ORF">RXV79_12535</name>
</gene>
<evidence type="ECO:0000313" key="1">
    <source>
        <dbReference type="EMBL" id="WOB10850.1"/>
    </source>
</evidence>
<proteinExistence type="predicted"/>
<reference evidence="1 2" key="1">
    <citation type="submission" date="2023-10" db="EMBL/GenBank/DDBJ databases">
        <title>Bacteria for the degradation of biodegradable plastic PBAT(Polybutylene adipate terephthalate).</title>
        <authorList>
            <person name="Weon H.-Y."/>
            <person name="Yeon J."/>
        </authorList>
    </citation>
    <scope>NUCLEOTIDE SEQUENCE [LARGE SCALE GENOMIC DNA]</scope>
    <source>
        <strain evidence="1 2">SBD 7-3</strain>
    </source>
</reference>
<dbReference type="RefSeq" id="WP_316703766.1">
    <property type="nucleotide sequence ID" value="NZ_CP136336.1"/>
</dbReference>
<sequence>MFVAHESFEDPMMSALAGDGEHCFRAMHLSIRAPWFIVTCLVSGDDVEMLRSVCCSWDVDLRELLRVDGGRRPVSVQQMTPSHEGDGRWEARQIERVWTVEQSVGHSVLVFQDFEGNEFTNTLDQKAEEPKGERTLLFGALPAMPRGRRTSSRPEPRTKLPLFDGEADPFAAVSAAQLAAQLRITVEEVRHRAAAGELFAVGPAVSGEQRFPSYQSLPALAGDKLGQLLAVLAQSDGHPQLFFAGECPELGLLSPVEVLLGAAIKQRGFEPVAASIIAADPEARFEYVLDAARAYVAATSGW</sequence>
<protein>
    <recommendedName>
        <fullName evidence="3">DUF4388 domain-containing protein</fullName>
    </recommendedName>
</protein>
<dbReference type="Proteomes" id="UP001303946">
    <property type="component" value="Chromosome"/>
</dbReference>